<feature type="non-terminal residue" evidence="1">
    <location>
        <position position="1"/>
    </location>
</feature>
<accession>A0A382IZU6</accession>
<dbReference type="EMBL" id="UINC01070773">
    <property type="protein sequence ID" value="SVC05176.1"/>
    <property type="molecule type" value="Genomic_DNA"/>
</dbReference>
<protein>
    <submittedName>
        <fullName evidence="1">Uncharacterized protein</fullName>
    </submittedName>
</protein>
<gene>
    <name evidence="1" type="ORF">METZ01_LOCUS258030</name>
</gene>
<proteinExistence type="predicted"/>
<sequence>FEDANIVLTQIADYPEALFVRGASQLWITGGEKGRDDLRKVVELSDKRSLVEAAGSMLSFYDK</sequence>
<evidence type="ECO:0000313" key="1">
    <source>
        <dbReference type="EMBL" id="SVC05176.1"/>
    </source>
</evidence>
<name>A0A382IZU6_9ZZZZ</name>
<organism evidence="1">
    <name type="scientific">marine metagenome</name>
    <dbReference type="NCBI Taxonomy" id="408172"/>
    <lineage>
        <taxon>unclassified sequences</taxon>
        <taxon>metagenomes</taxon>
        <taxon>ecological metagenomes</taxon>
    </lineage>
</organism>
<reference evidence="1" key="1">
    <citation type="submission" date="2018-05" db="EMBL/GenBank/DDBJ databases">
        <authorList>
            <person name="Lanie J.A."/>
            <person name="Ng W.-L."/>
            <person name="Kazmierczak K.M."/>
            <person name="Andrzejewski T.M."/>
            <person name="Davidsen T.M."/>
            <person name="Wayne K.J."/>
            <person name="Tettelin H."/>
            <person name="Glass J.I."/>
            <person name="Rusch D."/>
            <person name="Podicherti R."/>
            <person name="Tsui H.-C.T."/>
            <person name="Winkler M.E."/>
        </authorList>
    </citation>
    <scope>NUCLEOTIDE SEQUENCE</scope>
</reference>
<dbReference type="AlphaFoldDB" id="A0A382IZU6"/>